<reference evidence="2" key="1">
    <citation type="journal article" date="2023" name="Nat. Plants">
        <title>Single-cell RNA sequencing provides a high-resolution roadmap for understanding the multicellular compartmentation of specialized metabolism.</title>
        <authorList>
            <person name="Sun S."/>
            <person name="Shen X."/>
            <person name="Li Y."/>
            <person name="Li Y."/>
            <person name="Wang S."/>
            <person name="Li R."/>
            <person name="Zhang H."/>
            <person name="Shen G."/>
            <person name="Guo B."/>
            <person name="Wei J."/>
            <person name="Xu J."/>
            <person name="St-Pierre B."/>
            <person name="Chen S."/>
            <person name="Sun C."/>
        </authorList>
    </citation>
    <scope>NUCLEOTIDE SEQUENCE [LARGE SCALE GENOMIC DNA]</scope>
</reference>
<gene>
    <name evidence="1" type="ORF">M9H77_14929</name>
</gene>
<sequence length="156" mass="17351">MTHATFKNFSALSPTDSNNSSAFSFFLKKKLFKLMNTFVINRCGTDVRVFDEAGVKGGEEDDTKKLYGKFGKVASSFCPNFRFCLCLEKRGAFVVAIAVTVTVEVRGILVLALCSLCGPTNSTCVWKMDREKEKGVKSPLLNWGEPTYTKRHRKSG</sequence>
<accession>A0ACC0BPL1</accession>
<dbReference type="EMBL" id="CM044703">
    <property type="protein sequence ID" value="KAI5674565.1"/>
    <property type="molecule type" value="Genomic_DNA"/>
</dbReference>
<proteinExistence type="predicted"/>
<evidence type="ECO:0000313" key="2">
    <source>
        <dbReference type="Proteomes" id="UP001060085"/>
    </source>
</evidence>
<comment type="caution">
    <text evidence="1">The sequence shown here is derived from an EMBL/GenBank/DDBJ whole genome shotgun (WGS) entry which is preliminary data.</text>
</comment>
<protein>
    <submittedName>
        <fullName evidence="1">Uncharacterized protein</fullName>
    </submittedName>
</protein>
<name>A0ACC0BPL1_CATRO</name>
<organism evidence="1 2">
    <name type="scientific">Catharanthus roseus</name>
    <name type="common">Madagascar periwinkle</name>
    <name type="synonym">Vinca rosea</name>
    <dbReference type="NCBI Taxonomy" id="4058"/>
    <lineage>
        <taxon>Eukaryota</taxon>
        <taxon>Viridiplantae</taxon>
        <taxon>Streptophyta</taxon>
        <taxon>Embryophyta</taxon>
        <taxon>Tracheophyta</taxon>
        <taxon>Spermatophyta</taxon>
        <taxon>Magnoliopsida</taxon>
        <taxon>eudicotyledons</taxon>
        <taxon>Gunneridae</taxon>
        <taxon>Pentapetalae</taxon>
        <taxon>asterids</taxon>
        <taxon>lamiids</taxon>
        <taxon>Gentianales</taxon>
        <taxon>Apocynaceae</taxon>
        <taxon>Rauvolfioideae</taxon>
        <taxon>Vinceae</taxon>
        <taxon>Catharanthinae</taxon>
        <taxon>Catharanthus</taxon>
    </lineage>
</organism>
<keyword evidence="2" id="KW-1185">Reference proteome</keyword>
<evidence type="ECO:0000313" key="1">
    <source>
        <dbReference type="EMBL" id="KAI5674565.1"/>
    </source>
</evidence>
<dbReference type="Proteomes" id="UP001060085">
    <property type="component" value="Linkage Group LG03"/>
</dbReference>